<dbReference type="RefSeq" id="WP_057764687.1">
    <property type="nucleotide sequence ID" value="NZ_CP183326.1"/>
</dbReference>
<sequence>MEINPGNLEWKDAYKLLVGSILPRPIAFVTTLDEMGIVNAAPFSFFTAICADPLLICFSPMRRGTDGKKKDTLANIEATGEFVINIVSEDWVEKMNICASEFPAEIDELETSGLQKESSQFVKPPRVKESKVHLECSLFQIHHFGEHPGAGSLVIGKVEHVHVAEELYENGRINTDKLKPVGRMAGQMYTKPLGDVFELVRKTNPR</sequence>
<name>A0A4R1AWB8_9BACI</name>
<gene>
    <name evidence="6" type="ORF">E0Y62_24330</name>
</gene>
<evidence type="ECO:0000259" key="5">
    <source>
        <dbReference type="SMART" id="SM00903"/>
    </source>
</evidence>
<dbReference type="AlphaFoldDB" id="A0A4R1AWB8"/>
<evidence type="ECO:0000256" key="3">
    <source>
        <dbReference type="ARBA" id="ARBA00022643"/>
    </source>
</evidence>
<proteinExistence type="inferred from homology"/>
<reference evidence="6 7" key="1">
    <citation type="submission" date="2019-03" db="EMBL/GenBank/DDBJ databases">
        <authorList>
            <person name="Jensen L."/>
            <person name="Storgaard J."/>
            <person name="Sulaj E."/>
            <person name="Schramm A."/>
            <person name="Marshall I.P.G."/>
        </authorList>
    </citation>
    <scope>NUCLEOTIDE SEQUENCE [LARGE SCALE GENOMIC DNA]</scope>
    <source>
        <strain evidence="6 7">2017H2G3</strain>
    </source>
</reference>
<keyword evidence="7" id="KW-1185">Reference proteome</keyword>
<dbReference type="EMBL" id="SJTH01000065">
    <property type="protein sequence ID" value="TCJ01382.1"/>
    <property type="molecule type" value="Genomic_DNA"/>
</dbReference>
<dbReference type="OrthoDB" id="9794638at2"/>
<evidence type="ECO:0000313" key="6">
    <source>
        <dbReference type="EMBL" id="TCJ01382.1"/>
    </source>
</evidence>
<dbReference type="InterPro" id="IPR002563">
    <property type="entry name" value="Flavin_Rdtase-like_dom"/>
</dbReference>
<evidence type="ECO:0000256" key="2">
    <source>
        <dbReference type="ARBA" id="ARBA00022630"/>
    </source>
</evidence>
<evidence type="ECO:0000256" key="1">
    <source>
        <dbReference type="ARBA" id="ARBA00001917"/>
    </source>
</evidence>
<dbReference type="SUPFAM" id="SSF50475">
    <property type="entry name" value="FMN-binding split barrel"/>
    <property type="match status" value="1"/>
</dbReference>
<dbReference type="Pfam" id="PF01613">
    <property type="entry name" value="Flavin_Reduct"/>
    <property type="match status" value="1"/>
</dbReference>
<evidence type="ECO:0000313" key="7">
    <source>
        <dbReference type="Proteomes" id="UP000293846"/>
    </source>
</evidence>
<dbReference type="GO" id="GO:0010181">
    <property type="term" value="F:FMN binding"/>
    <property type="evidence" value="ECO:0007669"/>
    <property type="project" value="InterPro"/>
</dbReference>
<dbReference type="PANTHER" id="PTHR33798">
    <property type="entry name" value="FLAVOPROTEIN OXYGENASE"/>
    <property type="match status" value="1"/>
</dbReference>
<keyword evidence="2" id="KW-0285">Flavoprotein</keyword>
<dbReference type="GO" id="GO:0016646">
    <property type="term" value="F:oxidoreductase activity, acting on the CH-NH group of donors, NAD or NADP as acceptor"/>
    <property type="evidence" value="ECO:0007669"/>
    <property type="project" value="UniProtKB-ARBA"/>
</dbReference>
<organism evidence="6 7">
    <name type="scientific">Cytobacillus praedii</name>
    <dbReference type="NCBI Taxonomy" id="1742358"/>
    <lineage>
        <taxon>Bacteria</taxon>
        <taxon>Bacillati</taxon>
        <taxon>Bacillota</taxon>
        <taxon>Bacilli</taxon>
        <taxon>Bacillales</taxon>
        <taxon>Bacillaceae</taxon>
        <taxon>Cytobacillus</taxon>
    </lineage>
</organism>
<comment type="cofactor">
    <cofactor evidence="1">
        <name>FMN</name>
        <dbReference type="ChEBI" id="CHEBI:58210"/>
    </cofactor>
</comment>
<comment type="caution">
    <text evidence="6">The sequence shown here is derived from an EMBL/GenBank/DDBJ whole genome shotgun (WGS) entry which is preliminary data.</text>
</comment>
<accession>A0A4R1AWB8</accession>
<dbReference type="Gene3D" id="2.30.110.10">
    <property type="entry name" value="Electron Transport, Fmn-binding Protein, Chain A"/>
    <property type="match status" value="1"/>
</dbReference>
<keyword evidence="3" id="KW-0288">FMN</keyword>
<feature type="domain" description="Flavin reductase like" evidence="5">
    <location>
        <begin position="19"/>
        <end position="175"/>
    </location>
</feature>
<dbReference type="STRING" id="1742358.GCA_001439605_05213"/>
<comment type="similarity">
    <text evidence="4">Belongs to the flavoredoxin family.</text>
</comment>
<protein>
    <submittedName>
        <fullName evidence="6">Flavin reductase family protein</fullName>
    </submittedName>
</protein>
<evidence type="ECO:0000256" key="4">
    <source>
        <dbReference type="ARBA" id="ARBA00038054"/>
    </source>
</evidence>
<dbReference type="Proteomes" id="UP000293846">
    <property type="component" value="Unassembled WGS sequence"/>
</dbReference>
<dbReference type="PANTHER" id="PTHR33798:SF5">
    <property type="entry name" value="FLAVIN REDUCTASE LIKE DOMAIN-CONTAINING PROTEIN"/>
    <property type="match status" value="1"/>
</dbReference>
<dbReference type="InterPro" id="IPR012349">
    <property type="entry name" value="Split_barrel_FMN-bd"/>
</dbReference>
<dbReference type="SMART" id="SM00903">
    <property type="entry name" value="Flavin_Reduct"/>
    <property type="match status" value="1"/>
</dbReference>